<accession>A0A8J8WKN9</accession>
<gene>
    <name evidence="5" type="ORF">PECM_004889</name>
</gene>
<feature type="domain" description="Nephrocystin 3-like N-terminal" evidence="4">
    <location>
        <begin position="204"/>
        <end position="368"/>
    </location>
</feature>
<dbReference type="Gene3D" id="1.25.40.20">
    <property type="entry name" value="Ankyrin repeat-containing domain"/>
    <property type="match status" value="1"/>
</dbReference>
<dbReference type="SMART" id="SM00248">
    <property type="entry name" value="ANK"/>
    <property type="match status" value="2"/>
</dbReference>
<evidence type="ECO:0000256" key="1">
    <source>
        <dbReference type="ARBA" id="ARBA00022737"/>
    </source>
</evidence>
<dbReference type="InterPro" id="IPR054471">
    <property type="entry name" value="GPIID_WHD"/>
</dbReference>
<dbReference type="Proteomes" id="UP000631181">
    <property type="component" value="Unassembled WGS sequence"/>
</dbReference>
<feature type="repeat" description="ANK" evidence="2">
    <location>
        <begin position="696"/>
        <end position="728"/>
    </location>
</feature>
<dbReference type="AlphaFoldDB" id="A0A8J8WKN9"/>
<dbReference type="InterPro" id="IPR056884">
    <property type="entry name" value="NPHP3-like_N"/>
</dbReference>
<feature type="domain" description="GPI inositol-deacylase winged helix" evidence="3">
    <location>
        <begin position="480"/>
        <end position="565"/>
    </location>
</feature>
<keyword evidence="6" id="KW-1185">Reference proteome</keyword>
<evidence type="ECO:0008006" key="7">
    <source>
        <dbReference type="Google" id="ProtNLM"/>
    </source>
</evidence>
<dbReference type="PROSITE" id="PS50297">
    <property type="entry name" value="ANK_REP_REGION"/>
    <property type="match status" value="1"/>
</dbReference>
<dbReference type="PANTHER" id="PTHR10039">
    <property type="entry name" value="AMELOGENIN"/>
    <property type="match status" value="1"/>
</dbReference>
<dbReference type="InterPro" id="IPR036770">
    <property type="entry name" value="Ankyrin_rpt-contain_sf"/>
</dbReference>
<protein>
    <recommendedName>
        <fullName evidence="7">NACHT domain-containing protein</fullName>
    </recommendedName>
</protein>
<dbReference type="PANTHER" id="PTHR10039:SF16">
    <property type="entry name" value="GPI INOSITOL-DEACYLASE"/>
    <property type="match status" value="1"/>
</dbReference>
<dbReference type="InterPro" id="IPR027417">
    <property type="entry name" value="P-loop_NTPase"/>
</dbReference>
<dbReference type="EMBL" id="WIWV01000032">
    <property type="protein sequence ID" value="KAF7717015.1"/>
    <property type="molecule type" value="Genomic_DNA"/>
</dbReference>
<dbReference type="PROSITE" id="PS50088">
    <property type="entry name" value="ANK_REPEAT"/>
    <property type="match status" value="2"/>
</dbReference>
<sequence>MDPISIFGLVVEVGQVLASVINYAQAVKDAKSDIRRLSEELFALKGILEHLSTGLGDNSPEPEKQTELDTSPRIFDKDMMSRVLYATDTFLQTLLKELEEPASKFKKLKQKLEWPFSQDQFNAHLTRLERVKSWLILVITADAAVVERDLHREVTDLARDLREDLRLRDLERVEKDNETLFKWLAPISPADSHIRASSGRRQQTGRWFTKSYLKGWLEDSSEKTRLLCLVGKSGTGKTTLFAQAVEELTVVTAGTPTSCFAYFYCTITDTASQVAVNALGSIASQLARSIPALLDELRSIYEKLARNQAHKPPISLSDLEDAIVRHSTAMSQVVILVDALNESSETGSMEYCLLNLTKRSPNIRVVVTTTSTRMSTRDVKFLKIRADTMKEDIKAAIRYRLEHENALRHLAPKFQAEITETLLNSADGSFRWVQLSLDNLCSQRTAKAMRLSLSNLPSTLREIYVDTLKRIDPSDVPLVREALFWLSFVKQPLSLRRLNEAVILEDNCTMIDEDMMLLPRDILLRIGQGLISADQVEHVNLAHSSVKDFLTSEWIRSSSVSQFALDPSTADTIILRKCLQYLCLDNFKYGYGEYRKHGKIRAFLFYAATFWPVHASRCVLGNVERDLIARLFASRDLPRRGNYGVWMEALIPGVKPATIEGTNPLYYAASFGMASVVKAMLESDPTIDVNAPGGRVGATPVFAAAWRGNNEVVEILLKAGANPTILDPGTQMSVVHLAKWKHFKPLRDILVRCNQLDP</sequence>
<evidence type="ECO:0000259" key="4">
    <source>
        <dbReference type="Pfam" id="PF24883"/>
    </source>
</evidence>
<dbReference type="Gene3D" id="3.40.50.300">
    <property type="entry name" value="P-loop containing nucleotide triphosphate hydrolases"/>
    <property type="match status" value="1"/>
</dbReference>
<comment type="caution">
    <text evidence="5">The sequence shown here is derived from an EMBL/GenBank/DDBJ whole genome shotgun (WGS) entry which is preliminary data.</text>
</comment>
<evidence type="ECO:0000313" key="6">
    <source>
        <dbReference type="Proteomes" id="UP000631181"/>
    </source>
</evidence>
<dbReference type="Pfam" id="PF24883">
    <property type="entry name" value="NPHP3_N"/>
    <property type="match status" value="1"/>
</dbReference>
<dbReference type="InterPro" id="IPR002110">
    <property type="entry name" value="Ankyrin_rpt"/>
</dbReference>
<dbReference type="Pfam" id="PF12796">
    <property type="entry name" value="Ank_2"/>
    <property type="match status" value="1"/>
</dbReference>
<organism evidence="5 6">
    <name type="scientific">Penicillium ucsense</name>
    <dbReference type="NCBI Taxonomy" id="2839758"/>
    <lineage>
        <taxon>Eukaryota</taxon>
        <taxon>Fungi</taxon>
        <taxon>Dikarya</taxon>
        <taxon>Ascomycota</taxon>
        <taxon>Pezizomycotina</taxon>
        <taxon>Eurotiomycetes</taxon>
        <taxon>Eurotiomycetidae</taxon>
        <taxon>Eurotiales</taxon>
        <taxon>Aspergillaceae</taxon>
        <taxon>Penicillium</taxon>
    </lineage>
</organism>
<proteinExistence type="predicted"/>
<dbReference type="SUPFAM" id="SSF52540">
    <property type="entry name" value="P-loop containing nucleoside triphosphate hydrolases"/>
    <property type="match status" value="1"/>
</dbReference>
<feature type="repeat" description="ANK" evidence="2">
    <location>
        <begin position="660"/>
        <end position="692"/>
    </location>
</feature>
<evidence type="ECO:0000259" key="3">
    <source>
        <dbReference type="Pfam" id="PF22939"/>
    </source>
</evidence>
<name>A0A8J8WKN9_9EURO</name>
<keyword evidence="1" id="KW-0677">Repeat</keyword>
<reference evidence="5" key="1">
    <citation type="journal article" date="2020" name="Front. Microbiol.">
        <title>Gene regulatory networks of Penicillium echinulatum 2HH and Penicillium oxalicum 114-2 inferred by a computational biology approach.</title>
        <authorList>
            <person name="Lenz A.R."/>
            <person name="Galan-Vasquez E."/>
            <person name="Balbinot E."/>
            <person name="De Abreu F.P."/>
            <person name="De Oliveira N.S."/>
            <person name="Da Rosa L.O."/>
            <person name="De Avila E Silva S."/>
            <person name="Camassola M."/>
            <person name="Dillon A.J.P."/>
            <person name="Perez-Rueda E."/>
        </authorList>
    </citation>
    <scope>NUCLEOTIDE SEQUENCE</scope>
    <source>
        <strain evidence="5">S1M29</strain>
    </source>
</reference>
<evidence type="ECO:0000256" key="2">
    <source>
        <dbReference type="PROSITE-ProRule" id="PRU00023"/>
    </source>
</evidence>
<evidence type="ECO:0000313" key="5">
    <source>
        <dbReference type="EMBL" id="KAF7717015.1"/>
    </source>
</evidence>
<dbReference type="SUPFAM" id="SSF48403">
    <property type="entry name" value="Ankyrin repeat"/>
    <property type="match status" value="1"/>
</dbReference>
<keyword evidence="2" id="KW-0040">ANK repeat</keyword>
<dbReference type="Pfam" id="PF22939">
    <property type="entry name" value="WHD_GPIID"/>
    <property type="match status" value="1"/>
</dbReference>
<dbReference type="OrthoDB" id="1577640at2759"/>